<name>A0A5P1FDE0_ASPOF</name>
<accession>A0A5P1FDE0</accession>
<evidence type="ECO:0000313" key="3">
    <source>
        <dbReference type="Proteomes" id="UP000243459"/>
    </source>
</evidence>
<dbReference type="EMBL" id="CM007383">
    <property type="protein sequence ID" value="ONK76074.1"/>
    <property type="molecule type" value="Genomic_DNA"/>
</dbReference>
<feature type="region of interest" description="Disordered" evidence="1">
    <location>
        <begin position="62"/>
        <end position="81"/>
    </location>
</feature>
<dbReference type="Gramene" id="ONK76074">
    <property type="protein sequence ID" value="ONK76074"/>
    <property type="gene ID" value="A4U43_C03F23610"/>
</dbReference>
<evidence type="ECO:0000313" key="2">
    <source>
        <dbReference type="EMBL" id="ONK76074.1"/>
    </source>
</evidence>
<dbReference type="Proteomes" id="UP000243459">
    <property type="component" value="Chromosome 3"/>
</dbReference>
<dbReference type="AlphaFoldDB" id="A0A5P1FDE0"/>
<keyword evidence="3" id="KW-1185">Reference proteome</keyword>
<organism evidence="2 3">
    <name type="scientific">Asparagus officinalis</name>
    <name type="common">Garden asparagus</name>
    <dbReference type="NCBI Taxonomy" id="4686"/>
    <lineage>
        <taxon>Eukaryota</taxon>
        <taxon>Viridiplantae</taxon>
        <taxon>Streptophyta</taxon>
        <taxon>Embryophyta</taxon>
        <taxon>Tracheophyta</taxon>
        <taxon>Spermatophyta</taxon>
        <taxon>Magnoliopsida</taxon>
        <taxon>Liliopsida</taxon>
        <taxon>Asparagales</taxon>
        <taxon>Asparagaceae</taxon>
        <taxon>Asparagoideae</taxon>
        <taxon>Asparagus</taxon>
    </lineage>
</organism>
<protein>
    <submittedName>
        <fullName evidence="2">Uncharacterized protein</fullName>
    </submittedName>
</protein>
<evidence type="ECO:0000256" key="1">
    <source>
        <dbReference type="SAM" id="MobiDB-lite"/>
    </source>
</evidence>
<reference evidence="3" key="1">
    <citation type="journal article" date="2017" name="Nat. Commun.">
        <title>The asparagus genome sheds light on the origin and evolution of a young Y chromosome.</title>
        <authorList>
            <person name="Harkess A."/>
            <person name="Zhou J."/>
            <person name="Xu C."/>
            <person name="Bowers J.E."/>
            <person name="Van der Hulst R."/>
            <person name="Ayyampalayam S."/>
            <person name="Mercati F."/>
            <person name="Riccardi P."/>
            <person name="McKain M.R."/>
            <person name="Kakrana A."/>
            <person name="Tang H."/>
            <person name="Ray J."/>
            <person name="Groenendijk J."/>
            <person name="Arikit S."/>
            <person name="Mathioni S.M."/>
            <person name="Nakano M."/>
            <person name="Shan H."/>
            <person name="Telgmann-Rauber A."/>
            <person name="Kanno A."/>
            <person name="Yue Z."/>
            <person name="Chen H."/>
            <person name="Li W."/>
            <person name="Chen Y."/>
            <person name="Xu X."/>
            <person name="Zhang Y."/>
            <person name="Luo S."/>
            <person name="Chen H."/>
            <person name="Gao J."/>
            <person name="Mao Z."/>
            <person name="Pires J.C."/>
            <person name="Luo M."/>
            <person name="Kudrna D."/>
            <person name="Wing R.A."/>
            <person name="Meyers B.C."/>
            <person name="Yi K."/>
            <person name="Kong H."/>
            <person name="Lavrijsen P."/>
            <person name="Sunseri F."/>
            <person name="Falavigna A."/>
            <person name="Ye Y."/>
            <person name="Leebens-Mack J.H."/>
            <person name="Chen G."/>
        </authorList>
    </citation>
    <scope>NUCLEOTIDE SEQUENCE [LARGE SCALE GENOMIC DNA]</scope>
    <source>
        <strain evidence="3">cv. DH0086</strain>
    </source>
</reference>
<feature type="compositionally biased region" description="Basic and acidic residues" evidence="1">
    <location>
        <begin position="62"/>
        <end position="72"/>
    </location>
</feature>
<gene>
    <name evidence="2" type="ORF">A4U43_C03F23610</name>
</gene>
<sequence>MAEAEPWQIEGALAKRGAASGDLLFLELTGVEALIGEEASAEAQDKLREVLHPYRRARKELVVEEPTTREEPIAMEEESTM</sequence>
<proteinExistence type="predicted"/>